<dbReference type="EMBL" id="JBAHYK010000489">
    <property type="protein sequence ID" value="KAL0573562.1"/>
    <property type="molecule type" value="Genomic_DNA"/>
</dbReference>
<accession>A0ABR3FE18</accession>
<dbReference type="InterPro" id="IPR051783">
    <property type="entry name" value="NAD(P)-dependent_oxidoreduct"/>
</dbReference>
<dbReference type="PANTHER" id="PTHR48079">
    <property type="entry name" value="PROTEIN YEEZ"/>
    <property type="match status" value="1"/>
</dbReference>
<name>A0ABR3FE18_9AGAR</name>
<dbReference type="Proteomes" id="UP001465976">
    <property type="component" value="Unassembled WGS sequence"/>
</dbReference>
<organism evidence="3 4">
    <name type="scientific">Marasmius crinis-equi</name>
    <dbReference type="NCBI Taxonomy" id="585013"/>
    <lineage>
        <taxon>Eukaryota</taxon>
        <taxon>Fungi</taxon>
        <taxon>Dikarya</taxon>
        <taxon>Basidiomycota</taxon>
        <taxon>Agaricomycotina</taxon>
        <taxon>Agaricomycetes</taxon>
        <taxon>Agaricomycetidae</taxon>
        <taxon>Agaricales</taxon>
        <taxon>Marasmiineae</taxon>
        <taxon>Marasmiaceae</taxon>
        <taxon>Marasmius</taxon>
    </lineage>
</organism>
<keyword evidence="1" id="KW-1133">Transmembrane helix</keyword>
<proteinExistence type="predicted"/>
<dbReference type="InterPro" id="IPR036291">
    <property type="entry name" value="NAD(P)-bd_dom_sf"/>
</dbReference>
<comment type="caution">
    <text evidence="3">The sequence shown here is derived from an EMBL/GenBank/DDBJ whole genome shotgun (WGS) entry which is preliminary data.</text>
</comment>
<evidence type="ECO:0000256" key="1">
    <source>
        <dbReference type="SAM" id="Phobius"/>
    </source>
</evidence>
<evidence type="ECO:0000313" key="3">
    <source>
        <dbReference type="EMBL" id="KAL0573562.1"/>
    </source>
</evidence>
<keyword evidence="4" id="KW-1185">Reference proteome</keyword>
<dbReference type="InterPro" id="IPR008030">
    <property type="entry name" value="NmrA-like"/>
</dbReference>
<dbReference type="Pfam" id="PF05368">
    <property type="entry name" value="NmrA"/>
    <property type="match status" value="1"/>
</dbReference>
<keyword evidence="1" id="KW-0472">Membrane</keyword>
<dbReference type="SUPFAM" id="SSF51735">
    <property type="entry name" value="NAD(P)-binding Rossmann-fold domains"/>
    <property type="match status" value="1"/>
</dbReference>
<reference evidence="3 4" key="1">
    <citation type="submission" date="2024-02" db="EMBL/GenBank/DDBJ databases">
        <title>A draft genome for the cacao thread blight pathogen Marasmius crinis-equi.</title>
        <authorList>
            <person name="Cohen S.P."/>
            <person name="Baruah I.K."/>
            <person name="Amoako-Attah I."/>
            <person name="Bukari Y."/>
            <person name="Meinhardt L.W."/>
            <person name="Bailey B.A."/>
        </authorList>
    </citation>
    <scope>NUCLEOTIDE SEQUENCE [LARGE SCALE GENOMIC DNA]</scope>
    <source>
        <strain evidence="3 4">GH-76</strain>
    </source>
</reference>
<evidence type="ECO:0000313" key="4">
    <source>
        <dbReference type="Proteomes" id="UP001465976"/>
    </source>
</evidence>
<feature type="transmembrane region" description="Helical" evidence="1">
    <location>
        <begin position="7"/>
        <end position="27"/>
    </location>
</feature>
<protein>
    <recommendedName>
        <fullName evidence="2">NmrA-like domain-containing protein</fullName>
    </recommendedName>
</protein>
<feature type="domain" description="NmrA-like" evidence="2">
    <location>
        <begin position="8"/>
        <end position="88"/>
    </location>
</feature>
<sequence>MSSQSKIIVLITGATGYIGASVLYRLLSFPDAQSRFEFRAIVRDAEKAKKLAEGFGVKTIVGSHSDKKLMEEEVAQADVILATADCDDMDAAIATNAGMKRRYESTGKRPILVHTSGTAVLVDDALGEYASDVIWEDENVAQLDSLPPDAPHRAVELEALSADQQGYAKTYIVCPSVIYGPARNPLVDAGIANSRTIMFKLQLPAILKRGYGTIAAGKGENVWCNVHIDEGEIECQRHACLVLMSLALPATDFYVLLFTSVLEESKHVPHGKEGYFFLGVDEQKSIQYINEVTRVLFGLGKVKSLKPTPLTEEEAEQYFGGSAKYLLRAIGGNARCVSNRAKRLGWKPSKTTKDFLDSIEEEVGFWLKNWSLD</sequence>
<evidence type="ECO:0000259" key="2">
    <source>
        <dbReference type="Pfam" id="PF05368"/>
    </source>
</evidence>
<dbReference type="PANTHER" id="PTHR48079:SF6">
    <property type="entry name" value="NAD(P)-BINDING DOMAIN-CONTAINING PROTEIN-RELATED"/>
    <property type="match status" value="1"/>
</dbReference>
<dbReference type="Gene3D" id="3.40.50.720">
    <property type="entry name" value="NAD(P)-binding Rossmann-like Domain"/>
    <property type="match status" value="1"/>
</dbReference>
<keyword evidence="1" id="KW-0812">Transmembrane</keyword>
<gene>
    <name evidence="3" type="ORF">V5O48_008395</name>
</gene>